<dbReference type="InterPro" id="IPR013506">
    <property type="entry name" value="Topo_IIA_bsu_dom2"/>
</dbReference>
<dbReference type="NCBIfam" id="NF004189">
    <property type="entry name" value="PRK05644.1"/>
    <property type="match status" value="1"/>
</dbReference>
<evidence type="ECO:0000256" key="8">
    <source>
        <dbReference type="ARBA" id="ARBA00023029"/>
    </source>
</evidence>
<dbReference type="GO" id="GO:0005694">
    <property type="term" value="C:chromosome"/>
    <property type="evidence" value="ECO:0007669"/>
    <property type="project" value="InterPro"/>
</dbReference>
<dbReference type="PROSITE" id="PS50880">
    <property type="entry name" value="TOPRIM"/>
    <property type="match status" value="1"/>
</dbReference>
<comment type="function">
    <text evidence="11">A type II topoisomerase that negatively supercoils closed circular double-stranded (ds) DNA in an ATP-dependent manner to modulate DNA topology and maintain chromosomes in an underwound state. Negative supercoiling favors strand separation, and DNA replication, transcription, recombination and repair, all of which involve strand separation. Also able to catalyze the interconversion of other topological isomers of dsDNA rings, including catenanes and knotted rings. Type II topoisomerases break and join 2 DNA strands simultaneously in an ATP-dependent manner.</text>
</comment>
<organism evidence="13 14">
    <name type="scientific">Fluviispira sanaruensis</name>
    <dbReference type="NCBI Taxonomy" id="2493639"/>
    <lineage>
        <taxon>Bacteria</taxon>
        <taxon>Pseudomonadati</taxon>
        <taxon>Bdellovibrionota</taxon>
        <taxon>Oligoflexia</taxon>
        <taxon>Silvanigrellales</taxon>
        <taxon>Silvanigrellaceae</taxon>
        <taxon>Fluviispira</taxon>
    </lineage>
</organism>
<feature type="site" description="Interaction with DNA" evidence="11">
    <location>
        <position position="467"/>
    </location>
</feature>
<dbReference type="Pfam" id="PF00986">
    <property type="entry name" value="DNA_gyraseB_C"/>
    <property type="match status" value="1"/>
</dbReference>
<sequence>MFKKHNMFVCDPKNNEKNDDGYGSSNITVLEGLEAVRKRPGMYIGNTGTVGLHHLIYEVVDNSIDEFLAGHGSQIDITLHLDGSVTVSDNARGIPVDKHPSGKSALEVVMTVLHAGGKFDNEIYKTSGGLHGVGASVVNALSSYCRVEVKKNGGVYEQEYKCGIPVFSVRKIGDTTHHGTTTTFKPDVTIFQETTEFSFDFLSGRLRELSFLNKGICIRLIDEIKDKTQEFKYEGGLVSFVEYLNRSKVVIHPKPIYMNTEKEETVIEIALQWNDSYSESVYSYANNINTAEGGAHLTGLRAALTRVINQLASGDKGVQNLKEGLSPEDIREGLTGVVHVKLRDPQFEGQTKNKLANSRIRTLVESSLNEKLSDYFHEHPDVAKKIVAKIVDAARARIAARKAKELTRRKSALDLGGLPGKIADCQDRDPANCELFIVEGDSAGGSAKQGRDRKTQAVLPLKGKILNVEKATTDKMLSNQEIRLLVQALGTGIGRHDSEVDIAKLRYHKIVIMTDADVDGAHIRTLLLTFFYRQMKEVIKRGHLYIAQPPLYKYKKQKTERYLKDDSELEKFLVETAMQDASILDGNEKTLEMSVVKNMLICVERRNKITSILSRRRSSVAVNYLVSHALLTPEIFYKKADFEKLISEMKLHVLKYGHIHAKVDFDSEHNRYHAIIDIQLAGKPYHFKLDFDFVSSTEFEELKRLTVQLESTFALPLKYSHDKKSRVITSWVELREFLLADGRSGAYIQRYKGLGEMNSEQLWETTMQPSSRQLLQVTIEDAMAADDIFSMLMGDDVPPRKEFIESNALNVRNLDA</sequence>
<evidence type="ECO:0000256" key="9">
    <source>
        <dbReference type="ARBA" id="ARBA00023125"/>
    </source>
</evidence>
<evidence type="ECO:0000256" key="1">
    <source>
        <dbReference type="ARBA" id="ARBA00000185"/>
    </source>
</evidence>
<dbReference type="InterPro" id="IPR006171">
    <property type="entry name" value="TOPRIM_dom"/>
</dbReference>
<feature type="binding site" evidence="11">
    <location>
        <position position="439"/>
    </location>
    <ligand>
        <name>Mg(2+)</name>
        <dbReference type="ChEBI" id="CHEBI:18420"/>
        <label>1</label>
        <note>catalytic</note>
    </ligand>
</feature>
<evidence type="ECO:0000256" key="5">
    <source>
        <dbReference type="ARBA" id="ARBA00022741"/>
    </source>
</evidence>
<dbReference type="GO" id="GO:0003677">
    <property type="term" value="F:DNA binding"/>
    <property type="evidence" value="ECO:0007669"/>
    <property type="project" value="UniProtKB-KW"/>
</dbReference>
<dbReference type="InterPro" id="IPR013759">
    <property type="entry name" value="Topo_IIA_B_C"/>
</dbReference>
<dbReference type="InterPro" id="IPR018522">
    <property type="entry name" value="TopoIIA_CS"/>
</dbReference>
<dbReference type="Pfam" id="PF01751">
    <property type="entry name" value="Toprim"/>
    <property type="match status" value="1"/>
</dbReference>
<evidence type="ECO:0000256" key="11">
    <source>
        <dbReference type="HAMAP-Rule" id="MF_01898"/>
    </source>
</evidence>
<keyword evidence="6 11" id="KW-0067">ATP-binding</keyword>
<dbReference type="FunFam" id="3.30.565.10:FF:000002">
    <property type="entry name" value="DNA gyrase subunit B"/>
    <property type="match status" value="1"/>
</dbReference>
<feature type="site" description="Interaction with DNA" evidence="11">
    <location>
        <position position="464"/>
    </location>
</feature>
<dbReference type="PANTHER" id="PTHR45866:SF1">
    <property type="entry name" value="DNA GYRASE SUBUNIT B, MITOCHONDRIAL"/>
    <property type="match status" value="1"/>
</dbReference>
<feature type="binding site" evidence="11">
    <location>
        <position position="515"/>
    </location>
    <ligand>
        <name>Mg(2+)</name>
        <dbReference type="ChEBI" id="CHEBI:18420"/>
        <label>2</label>
    </ligand>
</feature>
<dbReference type="AlphaFoldDB" id="A0A4P2VJ88"/>
<dbReference type="InterPro" id="IPR041423">
    <property type="entry name" value="GyrB_insert"/>
</dbReference>
<dbReference type="InterPro" id="IPR013760">
    <property type="entry name" value="Topo_IIA-like_dom_sf"/>
</dbReference>
<keyword evidence="5 11" id="KW-0547">Nucleotide-binding</keyword>
<dbReference type="SUPFAM" id="SSF56719">
    <property type="entry name" value="Type II DNA topoisomerase"/>
    <property type="match status" value="1"/>
</dbReference>
<dbReference type="InterPro" id="IPR001241">
    <property type="entry name" value="Topo_IIA"/>
</dbReference>
<dbReference type="Proteomes" id="UP000291236">
    <property type="component" value="Chromosome"/>
</dbReference>
<dbReference type="RefSeq" id="WP_172603678.1">
    <property type="nucleotide sequence ID" value="NZ_AP019368.1"/>
</dbReference>
<dbReference type="NCBIfam" id="NF011501">
    <property type="entry name" value="PRK14939.1"/>
    <property type="match status" value="1"/>
</dbReference>
<keyword evidence="4 11" id="KW-0479">Metal-binding</keyword>
<dbReference type="HAMAP" id="MF_01898">
    <property type="entry name" value="GyrB"/>
    <property type="match status" value="1"/>
</dbReference>
<comment type="subcellular location">
    <subcellularLocation>
        <location evidence="11">Cytoplasm</location>
    </subcellularLocation>
</comment>
<dbReference type="SUPFAM" id="SSF54211">
    <property type="entry name" value="Ribosomal protein S5 domain 2-like"/>
    <property type="match status" value="1"/>
</dbReference>
<feature type="binding site" evidence="11">
    <location>
        <position position="517"/>
    </location>
    <ligand>
        <name>Mg(2+)</name>
        <dbReference type="ChEBI" id="CHEBI:18420"/>
        <label>2</label>
    </ligand>
</feature>
<feature type="domain" description="Toprim" evidence="12">
    <location>
        <begin position="433"/>
        <end position="550"/>
    </location>
</feature>
<proteinExistence type="inferred from homology"/>
<dbReference type="InterPro" id="IPR034160">
    <property type="entry name" value="TOPRIM_GyrB"/>
</dbReference>
<keyword evidence="3 11" id="KW-0963">Cytoplasm</keyword>
<dbReference type="GO" id="GO:0005524">
    <property type="term" value="F:ATP binding"/>
    <property type="evidence" value="ECO:0007669"/>
    <property type="project" value="UniProtKB-UniRule"/>
</dbReference>
<dbReference type="GO" id="GO:0005737">
    <property type="term" value="C:cytoplasm"/>
    <property type="evidence" value="ECO:0007669"/>
    <property type="project" value="UniProtKB-SubCell"/>
</dbReference>
<dbReference type="Pfam" id="PF00204">
    <property type="entry name" value="DNA_gyraseB"/>
    <property type="match status" value="1"/>
</dbReference>
<dbReference type="SMART" id="SM00387">
    <property type="entry name" value="HATPase_c"/>
    <property type="match status" value="1"/>
</dbReference>
<keyword evidence="7 11" id="KW-0460">Magnesium</keyword>
<accession>A0A4P2VJ88</accession>
<evidence type="ECO:0000256" key="7">
    <source>
        <dbReference type="ARBA" id="ARBA00022842"/>
    </source>
</evidence>
<dbReference type="Gene3D" id="3.30.565.10">
    <property type="entry name" value="Histidine kinase-like ATPase, C-terminal domain"/>
    <property type="match status" value="1"/>
</dbReference>
<dbReference type="NCBIfam" id="TIGR01059">
    <property type="entry name" value="gyrB"/>
    <property type="match status" value="1"/>
</dbReference>
<dbReference type="InterPro" id="IPR002288">
    <property type="entry name" value="DNA_gyrase_B_C"/>
</dbReference>
<name>A0A4P2VJ88_FLUSA</name>
<evidence type="ECO:0000256" key="10">
    <source>
        <dbReference type="ARBA" id="ARBA00023235"/>
    </source>
</evidence>
<dbReference type="KEGG" id="sbf:JCM31447_00040"/>
<dbReference type="CDD" id="cd03366">
    <property type="entry name" value="TOPRIM_TopoIIA_GyrB"/>
    <property type="match status" value="1"/>
</dbReference>
<keyword evidence="9" id="KW-0238">DNA-binding</keyword>
<evidence type="ECO:0000313" key="14">
    <source>
        <dbReference type="Proteomes" id="UP000291236"/>
    </source>
</evidence>
<dbReference type="Gene3D" id="3.40.50.670">
    <property type="match status" value="2"/>
</dbReference>
<dbReference type="Pfam" id="PF21249">
    <property type="entry name" value="GyrB_hook"/>
    <property type="match status" value="1"/>
</dbReference>
<dbReference type="FunFam" id="3.30.230.10:FF:000005">
    <property type="entry name" value="DNA gyrase subunit B"/>
    <property type="match status" value="1"/>
</dbReference>
<dbReference type="InterPro" id="IPR036890">
    <property type="entry name" value="HATPase_C_sf"/>
</dbReference>
<dbReference type="GO" id="GO:0046872">
    <property type="term" value="F:metal ion binding"/>
    <property type="evidence" value="ECO:0007669"/>
    <property type="project" value="UniProtKB-KW"/>
</dbReference>
<dbReference type="FunFam" id="3.40.50.670:FF:000001">
    <property type="entry name" value="DNA topoisomerase 2"/>
    <property type="match status" value="1"/>
</dbReference>
<evidence type="ECO:0000256" key="4">
    <source>
        <dbReference type="ARBA" id="ARBA00022723"/>
    </source>
</evidence>
<dbReference type="InterPro" id="IPR003594">
    <property type="entry name" value="HATPase_dom"/>
</dbReference>
<dbReference type="InterPro" id="IPR000565">
    <property type="entry name" value="Topo_IIA_B"/>
</dbReference>
<dbReference type="GO" id="GO:0003918">
    <property type="term" value="F:DNA topoisomerase type II (double strand cut, ATP-hydrolyzing) activity"/>
    <property type="evidence" value="ECO:0007669"/>
    <property type="project" value="UniProtKB-UniRule"/>
</dbReference>
<dbReference type="EC" id="5.6.2.2" evidence="11"/>
<feature type="binding site" evidence="11">
    <location>
        <position position="515"/>
    </location>
    <ligand>
        <name>Mg(2+)</name>
        <dbReference type="ChEBI" id="CHEBI:18420"/>
        <label>1</label>
        <note>catalytic</note>
    </ligand>
</feature>
<dbReference type="CDD" id="cd16928">
    <property type="entry name" value="HATPase_GyrB-like"/>
    <property type="match status" value="1"/>
</dbReference>
<dbReference type="GO" id="GO:0006265">
    <property type="term" value="P:DNA topological change"/>
    <property type="evidence" value="ECO:0007669"/>
    <property type="project" value="UniProtKB-UniRule"/>
</dbReference>
<dbReference type="EMBL" id="AP019368">
    <property type="protein sequence ID" value="BBH51590.1"/>
    <property type="molecule type" value="Genomic_DNA"/>
</dbReference>
<dbReference type="PRINTS" id="PR00418">
    <property type="entry name" value="TPI2FAMILY"/>
</dbReference>
<comment type="catalytic activity">
    <reaction evidence="1 11">
        <text>ATP-dependent breakage, passage and rejoining of double-stranded DNA.</text>
        <dbReference type="EC" id="5.6.2.2"/>
    </reaction>
</comment>
<dbReference type="SMART" id="SM00433">
    <property type="entry name" value="TOP2c"/>
    <property type="match status" value="1"/>
</dbReference>
<dbReference type="PRINTS" id="PR01159">
    <property type="entry name" value="DNAGYRASEB"/>
</dbReference>
<dbReference type="Gene3D" id="3.30.230.10">
    <property type="match status" value="1"/>
</dbReference>
<keyword evidence="10 11" id="KW-0413">Isomerase</keyword>
<dbReference type="Pfam" id="PF02518">
    <property type="entry name" value="HATPase_c"/>
    <property type="match status" value="1"/>
</dbReference>
<comment type="similarity">
    <text evidence="2 11">Belongs to the type II topoisomerase GyrB family.</text>
</comment>
<gene>
    <name evidence="11 13" type="primary">gyrB</name>
    <name evidence="13" type="ORF">JCM31447_00040</name>
</gene>
<keyword evidence="14" id="KW-1185">Reference proteome</keyword>
<dbReference type="PANTHER" id="PTHR45866">
    <property type="entry name" value="DNA GYRASE/TOPOISOMERASE SUBUNIT B"/>
    <property type="match status" value="1"/>
</dbReference>
<keyword evidence="8 11" id="KW-0799">Topoisomerase</keyword>
<evidence type="ECO:0000256" key="6">
    <source>
        <dbReference type="ARBA" id="ARBA00022840"/>
    </source>
</evidence>
<dbReference type="InterPro" id="IPR014721">
    <property type="entry name" value="Ribsml_uS5_D2-typ_fold_subgr"/>
</dbReference>
<dbReference type="PROSITE" id="PS00177">
    <property type="entry name" value="TOPOISOMERASE_II"/>
    <property type="match status" value="1"/>
</dbReference>
<reference evidence="13 14" key="1">
    <citation type="submission" date="2018-12" db="EMBL/GenBank/DDBJ databases">
        <title>Rubrispira sanarue gen. nov., sp., nov., a member of the order Silvanigrellales, isolated from a brackish lake in Hamamatsu Japan.</title>
        <authorList>
            <person name="Maejima Y."/>
            <person name="Iino T."/>
            <person name="Muraguchi Y."/>
            <person name="Fukuda K."/>
            <person name="Nojiri H."/>
            <person name="Ohkuma M."/>
            <person name="Moriuchi R."/>
            <person name="Dohra H."/>
            <person name="Kimbara K."/>
            <person name="Shintani M."/>
        </authorList>
    </citation>
    <scope>NUCLEOTIDE SEQUENCE [LARGE SCALE GENOMIC DNA]</scope>
    <source>
        <strain evidence="13 14">RF1110005</strain>
    </source>
</reference>
<evidence type="ECO:0000313" key="13">
    <source>
        <dbReference type="EMBL" id="BBH51590.1"/>
    </source>
</evidence>
<evidence type="ECO:0000256" key="3">
    <source>
        <dbReference type="ARBA" id="ARBA00022490"/>
    </source>
</evidence>
<comment type="cofactor">
    <cofactor evidence="11">
        <name>Mg(2+)</name>
        <dbReference type="ChEBI" id="CHEBI:18420"/>
    </cofactor>
    <cofactor evidence="11">
        <name>Mn(2+)</name>
        <dbReference type="ChEBI" id="CHEBI:29035"/>
    </cofactor>
    <cofactor evidence="11">
        <name>Ca(2+)</name>
        <dbReference type="ChEBI" id="CHEBI:29108"/>
    </cofactor>
    <text evidence="11">Binds two Mg(2+) per subunit. The magnesium ions form salt bridges with both the protein and the DNA. Can also accept other divalent metal cations, such as Mn(2+) or Ca(2+).</text>
</comment>
<evidence type="ECO:0000259" key="12">
    <source>
        <dbReference type="PROSITE" id="PS50880"/>
    </source>
</evidence>
<dbReference type="Pfam" id="PF18053">
    <property type="entry name" value="GyrB_insert"/>
    <property type="match status" value="1"/>
</dbReference>
<dbReference type="SUPFAM" id="SSF55874">
    <property type="entry name" value="ATPase domain of HSP90 chaperone/DNA topoisomerase II/histidine kinase"/>
    <property type="match status" value="1"/>
</dbReference>
<dbReference type="InterPro" id="IPR049353">
    <property type="entry name" value="GyrB_hook"/>
</dbReference>
<dbReference type="CDD" id="cd00822">
    <property type="entry name" value="TopoII_Trans_DNA_gyrase"/>
    <property type="match status" value="1"/>
</dbReference>
<dbReference type="InterPro" id="IPR011557">
    <property type="entry name" value="GyrB"/>
</dbReference>
<evidence type="ECO:0000256" key="2">
    <source>
        <dbReference type="ARBA" id="ARBA00010708"/>
    </source>
</evidence>
<dbReference type="GO" id="GO:0006261">
    <property type="term" value="P:DNA-templated DNA replication"/>
    <property type="evidence" value="ECO:0007669"/>
    <property type="project" value="UniProtKB-UniRule"/>
</dbReference>
<comment type="miscellaneous">
    <text evidence="11">Few gyrases are as efficient as E.coli at forming negative supercoils. Not all organisms have 2 type II topoisomerases; in organisms with a single type II topoisomerase this enzyme also has to decatenate newly replicated chromosomes.</text>
</comment>
<protein>
    <recommendedName>
        <fullName evidence="11">DNA gyrase subunit B</fullName>
        <ecNumber evidence="11">5.6.2.2</ecNumber>
    </recommendedName>
</protein>
<dbReference type="InterPro" id="IPR020568">
    <property type="entry name" value="Ribosomal_Su5_D2-typ_SF"/>
</dbReference>
<comment type="subunit">
    <text evidence="11">Heterotetramer, composed of two GyrA and two GyrB chains. In the heterotetramer, GyrA contains the active site tyrosine that forms a transient covalent intermediate with DNA, while GyrB binds cofactors and catalyzes ATP hydrolysis.</text>
</comment>